<reference evidence="1 2" key="1">
    <citation type="journal article" date="2021" name="MBio">
        <title>A New Model Trypanosomatid, Novymonas esmeraldas: Genomic Perception of Its 'Candidatus Pandoraea novymonadis' Endosymbiont.</title>
        <authorList>
            <person name="Zakharova A."/>
            <person name="Saura A."/>
            <person name="Butenko A."/>
            <person name="Podesvova L."/>
            <person name="Warmusova S."/>
            <person name="Kostygov A.Y."/>
            <person name="Nenarokova A."/>
            <person name="Lukes J."/>
            <person name="Opperdoes F.R."/>
            <person name="Yurchenko V."/>
        </authorList>
    </citation>
    <scope>NUCLEOTIDE SEQUENCE [LARGE SCALE GENOMIC DNA]</scope>
    <source>
        <strain evidence="1 2">E262AT.01</strain>
    </source>
</reference>
<evidence type="ECO:0000313" key="1">
    <source>
        <dbReference type="EMBL" id="KAK7199311.1"/>
    </source>
</evidence>
<protein>
    <submittedName>
        <fullName evidence="1">Uncharacterized protein</fullName>
    </submittedName>
</protein>
<organism evidence="1 2">
    <name type="scientific">Novymonas esmeraldas</name>
    <dbReference type="NCBI Taxonomy" id="1808958"/>
    <lineage>
        <taxon>Eukaryota</taxon>
        <taxon>Discoba</taxon>
        <taxon>Euglenozoa</taxon>
        <taxon>Kinetoplastea</taxon>
        <taxon>Metakinetoplastina</taxon>
        <taxon>Trypanosomatida</taxon>
        <taxon>Trypanosomatidae</taxon>
        <taxon>Novymonas</taxon>
    </lineage>
</organism>
<sequence length="127" mass="13917">MVRELTLETTNEQLDVDAAEILLLDGLRTLGNATFVVRRVTPPRMTCLHSLAVVNYTAEVADFVVDLPSLTELSIYNRGSNAVSMREPACLRSPVAEALHLEPDDGHPHMDLPVHIAHPPGSAEVHF</sequence>
<proteinExistence type="predicted"/>
<keyword evidence="2" id="KW-1185">Reference proteome</keyword>
<accession>A0AAW0F0Q3</accession>
<evidence type="ECO:0000313" key="2">
    <source>
        <dbReference type="Proteomes" id="UP001430356"/>
    </source>
</evidence>
<dbReference type="AlphaFoldDB" id="A0AAW0F0Q3"/>
<name>A0AAW0F0Q3_9TRYP</name>
<dbReference type="Proteomes" id="UP001430356">
    <property type="component" value="Unassembled WGS sequence"/>
</dbReference>
<comment type="caution">
    <text evidence="1">The sequence shown here is derived from an EMBL/GenBank/DDBJ whole genome shotgun (WGS) entry which is preliminary data.</text>
</comment>
<dbReference type="EMBL" id="JAECZO010000288">
    <property type="protein sequence ID" value="KAK7199311.1"/>
    <property type="molecule type" value="Genomic_DNA"/>
</dbReference>
<gene>
    <name evidence="1" type="ORF">NESM_000903400</name>
</gene>